<organism evidence="2 3">
    <name type="scientific">Acanthosepion pharaonis</name>
    <name type="common">Pharaoh cuttlefish</name>
    <name type="synonym">Sepia pharaonis</name>
    <dbReference type="NCBI Taxonomy" id="158019"/>
    <lineage>
        <taxon>Eukaryota</taxon>
        <taxon>Metazoa</taxon>
        <taxon>Spiralia</taxon>
        <taxon>Lophotrochozoa</taxon>
        <taxon>Mollusca</taxon>
        <taxon>Cephalopoda</taxon>
        <taxon>Coleoidea</taxon>
        <taxon>Decapodiformes</taxon>
        <taxon>Sepiida</taxon>
        <taxon>Sepiina</taxon>
        <taxon>Sepiidae</taxon>
        <taxon>Acanthosepion</taxon>
    </lineage>
</organism>
<gene>
    <name evidence="2" type="ORF">SPHA_50705</name>
</gene>
<keyword evidence="1" id="KW-0472">Membrane</keyword>
<feature type="transmembrane region" description="Helical" evidence="1">
    <location>
        <begin position="122"/>
        <end position="146"/>
    </location>
</feature>
<dbReference type="EMBL" id="CAHIKZ030003007">
    <property type="protein sequence ID" value="CAE1295034.1"/>
    <property type="molecule type" value="Genomic_DNA"/>
</dbReference>
<keyword evidence="3" id="KW-1185">Reference proteome</keyword>
<proteinExistence type="predicted"/>
<keyword evidence="1" id="KW-0812">Transmembrane</keyword>
<dbReference type="Proteomes" id="UP000597762">
    <property type="component" value="Unassembled WGS sequence"/>
</dbReference>
<reference evidence="2" key="1">
    <citation type="submission" date="2021-01" db="EMBL/GenBank/DDBJ databases">
        <authorList>
            <person name="Li R."/>
            <person name="Bekaert M."/>
        </authorList>
    </citation>
    <scope>NUCLEOTIDE SEQUENCE</scope>
    <source>
        <strain evidence="2">Farmed</strain>
    </source>
</reference>
<accession>A0A812D790</accession>
<evidence type="ECO:0000256" key="1">
    <source>
        <dbReference type="SAM" id="Phobius"/>
    </source>
</evidence>
<evidence type="ECO:0000313" key="2">
    <source>
        <dbReference type="EMBL" id="CAE1295034.1"/>
    </source>
</evidence>
<sequence length="211" mass="23564">MHPFILSGKHHITSLLVRHHHKQVHHQGRHFTEGAVRAAGFWIVGGKRSILKTIHYNLQKAPWTYADPKDGRPTRRSPIHGTSLHKCGARCFWALAHYFTSNQRGLGPQQAHRLCFISFNSLFYHALPLLSTLGNVISHVNCVFFWRDLQSSSWFGTCMHAPLLTALPFLITLLSTLSGLSEFVAVIFNINTTRVSLSLATVSLVAACSSS</sequence>
<dbReference type="AlphaFoldDB" id="A0A812D790"/>
<evidence type="ECO:0000313" key="3">
    <source>
        <dbReference type="Proteomes" id="UP000597762"/>
    </source>
</evidence>
<name>A0A812D790_ACAPH</name>
<protein>
    <submittedName>
        <fullName evidence="2">Uncharacterized protein</fullName>
    </submittedName>
</protein>
<keyword evidence="1" id="KW-1133">Transmembrane helix</keyword>
<comment type="caution">
    <text evidence="2">The sequence shown here is derived from an EMBL/GenBank/DDBJ whole genome shotgun (WGS) entry which is preliminary data.</text>
</comment>